<dbReference type="SUPFAM" id="SSF56112">
    <property type="entry name" value="Protein kinase-like (PK-like)"/>
    <property type="match status" value="1"/>
</dbReference>
<evidence type="ECO:0000313" key="16">
    <source>
        <dbReference type="EMBL" id="KAL2510409.1"/>
    </source>
</evidence>
<dbReference type="FunFam" id="3.30.430.20:FF:000005">
    <property type="entry name" value="Cysteine-rich receptor-like protein kinase 2"/>
    <property type="match status" value="1"/>
</dbReference>
<keyword evidence="4 14" id="KW-0732">Signal</keyword>
<evidence type="ECO:0000256" key="11">
    <source>
        <dbReference type="ARBA" id="ARBA00047951"/>
    </source>
</evidence>
<evidence type="ECO:0000256" key="3">
    <source>
        <dbReference type="ARBA" id="ARBA00022679"/>
    </source>
</evidence>
<dbReference type="Pfam" id="PF01657">
    <property type="entry name" value="Stress-antifung"/>
    <property type="match status" value="2"/>
</dbReference>
<keyword evidence="8 12" id="KW-0067">ATP-binding</keyword>
<keyword evidence="5" id="KW-0677">Repeat</keyword>
<comment type="caution">
    <text evidence="16">The sequence shown here is derived from an EMBL/GenBank/DDBJ whole genome shotgun (WGS) entry which is preliminary data.</text>
</comment>
<dbReference type="GO" id="GO:0004674">
    <property type="term" value="F:protein serine/threonine kinase activity"/>
    <property type="evidence" value="ECO:0007669"/>
    <property type="project" value="UniProtKB-KW"/>
</dbReference>
<dbReference type="Proteomes" id="UP001604277">
    <property type="component" value="Unassembled WGS sequence"/>
</dbReference>
<dbReference type="Gene3D" id="3.30.200.20">
    <property type="entry name" value="Phosphorylase Kinase, domain 1"/>
    <property type="match status" value="1"/>
</dbReference>
<keyword evidence="2" id="KW-0597">Phosphoprotein</keyword>
<evidence type="ECO:0000313" key="17">
    <source>
        <dbReference type="Proteomes" id="UP001604277"/>
    </source>
</evidence>
<feature type="chain" id="PRO_5044889743" evidence="14">
    <location>
        <begin position="27"/>
        <end position="363"/>
    </location>
</feature>
<evidence type="ECO:0000256" key="10">
    <source>
        <dbReference type="ARBA" id="ARBA00047558"/>
    </source>
</evidence>
<dbReference type="PROSITE" id="PS00107">
    <property type="entry name" value="PROTEIN_KINASE_ATP"/>
    <property type="match status" value="1"/>
</dbReference>
<feature type="transmembrane region" description="Helical" evidence="13">
    <location>
        <begin position="255"/>
        <end position="281"/>
    </location>
</feature>
<keyword evidence="17" id="KW-1185">Reference proteome</keyword>
<evidence type="ECO:0000256" key="6">
    <source>
        <dbReference type="ARBA" id="ARBA00022741"/>
    </source>
</evidence>
<dbReference type="InterPro" id="IPR002902">
    <property type="entry name" value="GNK2"/>
</dbReference>
<protein>
    <submittedName>
        <fullName evidence="16">Cysteine-rich receptor-like protein kinase 2</fullName>
    </submittedName>
</protein>
<feature type="domain" description="Gnk2-homologous" evidence="15">
    <location>
        <begin position="136"/>
        <end position="241"/>
    </location>
</feature>
<keyword evidence="3" id="KW-0808">Transferase</keyword>
<dbReference type="PANTHER" id="PTHR47973">
    <property type="entry name" value="CYSTEINE-RICH RECEPTOR-LIKE PROTEIN KINASE 3"/>
    <property type="match status" value="1"/>
</dbReference>
<dbReference type="AlphaFoldDB" id="A0ABD1TCG4"/>
<dbReference type="PROSITE" id="PS51473">
    <property type="entry name" value="GNK2"/>
    <property type="match status" value="2"/>
</dbReference>
<gene>
    <name evidence="16" type="ORF">Fot_34056</name>
</gene>
<evidence type="ECO:0000256" key="1">
    <source>
        <dbReference type="ARBA" id="ARBA00022527"/>
    </source>
</evidence>
<dbReference type="Gene3D" id="3.30.430.20">
    <property type="entry name" value="Gnk2 domain, C-X8-C-X2-C motif"/>
    <property type="match status" value="2"/>
</dbReference>
<feature type="signal peptide" evidence="14">
    <location>
        <begin position="1"/>
        <end position="26"/>
    </location>
</feature>
<keyword evidence="13" id="KW-0812">Transmembrane</keyword>
<keyword evidence="7" id="KW-0418">Kinase</keyword>
<keyword evidence="9" id="KW-0675">Receptor</keyword>
<dbReference type="GO" id="GO:0005524">
    <property type="term" value="F:ATP binding"/>
    <property type="evidence" value="ECO:0007669"/>
    <property type="project" value="UniProtKB-UniRule"/>
</dbReference>
<organism evidence="16 17">
    <name type="scientific">Forsythia ovata</name>
    <dbReference type="NCBI Taxonomy" id="205694"/>
    <lineage>
        <taxon>Eukaryota</taxon>
        <taxon>Viridiplantae</taxon>
        <taxon>Streptophyta</taxon>
        <taxon>Embryophyta</taxon>
        <taxon>Tracheophyta</taxon>
        <taxon>Spermatophyta</taxon>
        <taxon>Magnoliopsida</taxon>
        <taxon>eudicotyledons</taxon>
        <taxon>Gunneridae</taxon>
        <taxon>Pentapetalae</taxon>
        <taxon>asterids</taxon>
        <taxon>lamiids</taxon>
        <taxon>Lamiales</taxon>
        <taxon>Oleaceae</taxon>
        <taxon>Forsythieae</taxon>
        <taxon>Forsythia</taxon>
    </lineage>
</organism>
<sequence>MKKFIASPSFIIIILVNLQVLDASLGEPMAQMVDLICGNQTPRNPSIPIANFVATMENISVQMRTSGFGIASTGSRPDASYGLAQCYGDLSTLGCVLCYFEARSLLPQCFPVNGGMIFLEGCFMRAENYSFYQEYIGPNDRAICGNRTQKNSAFRASARQAVVQAVSAAPNSNGYARAQVAVSGTANESAYVLANCWRTLSASFCRACLENASASILGCLPWSEGRALNTGCFVRYSDTNFLNPIPGNGSSRGTITVIIVAAVSSISVLVIGAFIGVLYIWKHRTIQKKRKGSGDAKKLVKTLHHSSLNFKYSTLEKATDSFDEANKLGRGGFGTVYKGVLQDGREIAVKRHFFNNKHRATDF</sequence>
<keyword evidence="1" id="KW-0723">Serine/threonine-protein kinase</keyword>
<evidence type="ECO:0000259" key="15">
    <source>
        <dbReference type="PROSITE" id="PS51473"/>
    </source>
</evidence>
<evidence type="ECO:0000256" key="8">
    <source>
        <dbReference type="ARBA" id="ARBA00022840"/>
    </source>
</evidence>
<keyword evidence="13" id="KW-1133">Transmembrane helix</keyword>
<dbReference type="InterPro" id="IPR052059">
    <property type="entry name" value="CR_Ser/Thr_kinase"/>
</dbReference>
<proteinExistence type="predicted"/>
<dbReference type="InterPro" id="IPR038408">
    <property type="entry name" value="GNK2_sf"/>
</dbReference>
<comment type="catalytic activity">
    <reaction evidence="10">
        <text>L-seryl-[protein] + ATP = O-phospho-L-seryl-[protein] + ADP + H(+)</text>
        <dbReference type="Rhea" id="RHEA:17989"/>
        <dbReference type="Rhea" id="RHEA-COMP:9863"/>
        <dbReference type="Rhea" id="RHEA-COMP:11604"/>
        <dbReference type="ChEBI" id="CHEBI:15378"/>
        <dbReference type="ChEBI" id="CHEBI:29999"/>
        <dbReference type="ChEBI" id="CHEBI:30616"/>
        <dbReference type="ChEBI" id="CHEBI:83421"/>
        <dbReference type="ChEBI" id="CHEBI:456216"/>
    </reaction>
</comment>
<evidence type="ECO:0000256" key="7">
    <source>
        <dbReference type="ARBA" id="ARBA00022777"/>
    </source>
</evidence>
<dbReference type="CDD" id="cd23509">
    <property type="entry name" value="Gnk2-like"/>
    <property type="match status" value="2"/>
</dbReference>
<dbReference type="FunFam" id="3.30.430.20:FF:000015">
    <property type="entry name" value="Cysteine-rich receptor-like protein kinase 3"/>
    <property type="match status" value="1"/>
</dbReference>
<feature type="binding site" evidence="12">
    <location>
        <position position="350"/>
    </location>
    <ligand>
        <name>ATP</name>
        <dbReference type="ChEBI" id="CHEBI:30616"/>
    </ligand>
</feature>
<evidence type="ECO:0000256" key="4">
    <source>
        <dbReference type="ARBA" id="ARBA00022729"/>
    </source>
</evidence>
<dbReference type="InterPro" id="IPR011009">
    <property type="entry name" value="Kinase-like_dom_sf"/>
</dbReference>
<evidence type="ECO:0000256" key="5">
    <source>
        <dbReference type="ARBA" id="ARBA00022737"/>
    </source>
</evidence>
<reference evidence="17" key="1">
    <citation type="submission" date="2024-07" db="EMBL/GenBank/DDBJ databases">
        <title>Two chromosome-level genome assemblies of Korean endemic species Abeliophyllum distichum and Forsythia ovata (Oleaceae).</title>
        <authorList>
            <person name="Jang H."/>
        </authorList>
    </citation>
    <scope>NUCLEOTIDE SEQUENCE [LARGE SCALE GENOMIC DNA]</scope>
</reference>
<evidence type="ECO:0000256" key="14">
    <source>
        <dbReference type="SAM" id="SignalP"/>
    </source>
</evidence>
<evidence type="ECO:0000256" key="2">
    <source>
        <dbReference type="ARBA" id="ARBA00022553"/>
    </source>
</evidence>
<keyword evidence="6 12" id="KW-0547">Nucleotide-binding</keyword>
<dbReference type="EMBL" id="JBFOLJ010000009">
    <property type="protein sequence ID" value="KAL2510409.1"/>
    <property type="molecule type" value="Genomic_DNA"/>
</dbReference>
<evidence type="ECO:0000256" key="13">
    <source>
        <dbReference type="SAM" id="Phobius"/>
    </source>
</evidence>
<name>A0ABD1TCG4_9LAMI</name>
<accession>A0ABD1TCG4</accession>
<feature type="domain" description="Gnk2-homologous" evidence="15">
    <location>
        <begin position="30"/>
        <end position="131"/>
    </location>
</feature>
<evidence type="ECO:0000256" key="9">
    <source>
        <dbReference type="ARBA" id="ARBA00023170"/>
    </source>
</evidence>
<keyword evidence="13" id="KW-0472">Membrane</keyword>
<comment type="catalytic activity">
    <reaction evidence="11">
        <text>L-threonyl-[protein] + ATP = O-phospho-L-threonyl-[protein] + ADP + H(+)</text>
        <dbReference type="Rhea" id="RHEA:46608"/>
        <dbReference type="Rhea" id="RHEA-COMP:11060"/>
        <dbReference type="Rhea" id="RHEA-COMP:11605"/>
        <dbReference type="ChEBI" id="CHEBI:15378"/>
        <dbReference type="ChEBI" id="CHEBI:30013"/>
        <dbReference type="ChEBI" id="CHEBI:30616"/>
        <dbReference type="ChEBI" id="CHEBI:61977"/>
        <dbReference type="ChEBI" id="CHEBI:456216"/>
    </reaction>
</comment>
<evidence type="ECO:0000256" key="12">
    <source>
        <dbReference type="PROSITE-ProRule" id="PRU10141"/>
    </source>
</evidence>
<dbReference type="InterPro" id="IPR017441">
    <property type="entry name" value="Protein_kinase_ATP_BS"/>
</dbReference>